<gene>
    <name evidence="1" type="ORF">KL86CIT2_140002</name>
</gene>
<proteinExistence type="predicted"/>
<sequence length="56" mass="6417">MNSANLYKGIGKIFLSGFNHEHAVNCPMYLNDVVILNKQTRVVYSFIPERVFQGNE</sequence>
<protein>
    <submittedName>
        <fullName evidence="1">Uncharacterized protein</fullName>
    </submittedName>
</protein>
<accession>A0A212I3E6</accession>
<evidence type="ECO:0000313" key="1">
    <source>
        <dbReference type="EMBL" id="SBV61203.1"/>
    </source>
</evidence>
<reference evidence="1" key="1">
    <citation type="submission" date="2016-04" db="EMBL/GenBank/DDBJ databases">
        <authorList>
            <person name="Evans L.H."/>
            <person name="Alamgir A."/>
            <person name="Owens N."/>
            <person name="Weber N.D."/>
            <person name="Virtaneva K."/>
            <person name="Barbian K."/>
            <person name="Babar A."/>
            <person name="Rosenke K."/>
        </authorList>
    </citation>
    <scope>NUCLEOTIDE SEQUENCE</scope>
    <source>
        <strain evidence="1">86-2</strain>
    </source>
</reference>
<organism evidence="1">
    <name type="scientific">uncultured Citrobacter sp</name>
    <dbReference type="NCBI Taxonomy" id="200446"/>
    <lineage>
        <taxon>Bacteria</taxon>
        <taxon>Pseudomonadati</taxon>
        <taxon>Pseudomonadota</taxon>
        <taxon>Gammaproteobacteria</taxon>
        <taxon>Enterobacterales</taxon>
        <taxon>Enterobacteriaceae</taxon>
        <taxon>Citrobacter</taxon>
        <taxon>environmental samples</taxon>
    </lineage>
</organism>
<dbReference type="AlphaFoldDB" id="A0A212I3E6"/>
<dbReference type="EMBL" id="FLUA01000010">
    <property type="protein sequence ID" value="SBV61203.1"/>
    <property type="molecule type" value="Genomic_DNA"/>
</dbReference>
<name>A0A212I3E6_9ENTR</name>